<evidence type="ECO:0000256" key="2">
    <source>
        <dbReference type="ARBA" id="ARBA00009161"/>
    </source>
</evidence>
<dbReference type="SMART" id="SM00356">
    <property type="entry name" value="ZnF_C3H1"/>
    <property type="match status" value="1"/>
</dbReference>
<evidence type="ECO:0000256" key="8">
    <source>
        <dbReference type="RuleBase" id="RU367110"/>
    </source>
</evidence>
<evidence type="ECO:0000313" key="12">
    <source>
        <dbReference type="EMBL" id="EGW33580.1"/>
    </source>
</evidence>
<dbReference type="Pfam" id="PF00642">
    <property type="entry name" value="zf-CCCH"/>
    <property type="match status" value="1"/>
</dbReference>
<dbReference type="KEGG" id="spaa:SPAPADRAFT_55435"/>
<evidence type="ECO:0000256" key="7">
    <source>
        <dbReference type="PROSITE-ProRule" id="PRU00723"/>
    </source>
</evidence>
<gene>
    <name evidence="12" type="ORF">SPAPADRAFT_55435</name>
</gene>
<dbReference type="SUPFAM" id="SSF90229">
    <property type="entry name" value="CCCH zinc finger"/>
    <property type="match status" value="1"/>
</dbReference>
<feature type="region of interest" description="Disordered" evidence="9">
    <location>
        <begin position="37"/>
        <end position="80"/>
    </location>
</feature>
<dbReference type="GO" id="GO:0008270">
    <property type="term" value="F:zinc ion binding"/>
    <property type="evidence" value="ECO:0007669"/>
    <property type="project" value="UniProtKB-KW"/>
</dbReference>
<evidence type="ECO:0000256" key="9">
    <source>
        <dbReference type="SAM" id="MobiDB-lite"/>
    </source>
</evidence>
<evidence type="ECO:0000259" key="10">
    <source>
        <dbReference type="PROSITE" id="PS50089"/>
    </source>
</evidence>
<dbReference type="GO" id="GO:0005684">
    <property type="term" value="C:U2-type spliceosomal complex"/>
    <property type="evidence" value="ECO:0007669"/>
    <property type="project" value="EnsemblFungi"/>
</dbReference>
<accession>G3AKC1</accession>
<keyword evidence="8" id="KW-0747">Spliceosome</keyword>
<evidence type="ECO:0000256" key="4">
    <source>
        <dbReference type="ARBA" id="ARBA00022723"/>
    </source>
</evidence>
<feature type="compositionally biased region" description="Basic and acidic residues" evidence="9">
    <location>
        <begin position="8"/>
        <end position="21"/>
    </location>
</feature>
<dbReference type="PANTHER" id="PTHR12930">
    <property type="entry name" value="ZINC FINGER PROTEIN 183"/>
    <property type="match status" value="1"/>
</dbReference>
<keyword evidence="5 7" id="KW-0863">Zinc-finger</keyword>
<dbReference type="Gene3D" id="3.30.40.10">
    <property type="entry name" value="Zinc/RING finger domain, C3HC4 (zinc finger)"/>
    <property type="match status" value="1"/>
</dbReference>
<keyword evidence="8" id="KW-0238">DNA-binding</keyword>
<evidence type="ECO:0000256" key="3">
    <source>
        <dbReference type="ARBA" id="ARBA00020647"/>
    </source>
</evidence>
<name>G3AKC1_SPAPN</name>
<feature type="region of interest" description="Disordered" evidence="9">
    <location>
        <begin position="1"/>
        <end position="25"/>
    </location>
</feature>
<dbReference type="SUPFAM" id="SSF57850">
    <property type="entry name" value="RING/U-box"/>
    <property type="match status" value="1"/>
</dbReference>
<dbReference type="RefSeq" id="XP_007375095.1">
    <property type="nucleotide sequence ID" value="XM_007375033.1"/>
</dbReference>
<evidence type="ECO:0000256" key="6">
    <source>
        <dbReference type="ARBA" id="ARBA00022833"/>
    </source>
</evidence>
<sequence length="212" mass="24329">MFKKRTVKGKDDQSKKRRLEEDLNDEITTSIRQKTFKKVESASKHKPVSSTAEVLASNLQSNNEPATEVTPRTKGTIKAPPKNINVTTITDFQPDVCKDFLQTGYCGYGDTCKFLHIRDESRQKKPIEKEWENVTRKEIKDKPVEEIPFKCVLCKNEYKSPIKTQCGHLFCKPCFLDEYKQKKTKCFICKTETDGVMVPVSKSELENLIGNK</sequence>
<comment type="function">
    <text evidence="1 8">Involved in pre-mRNA splicing.</text>
</comment>
<dbReference type="GO" id="GO:0000974">
    <property type="term" value="C:Prp19 complex"/>
    <property type="evidence" value="ECO:0007669"/>
    <property type="project" value="EnsemblFungi"/>
</dbReference>
<evidence type="ECO:0000259" key="11">
    <source>
        <dbReference type="PROSITE" id="PS50103"/>
    </source>
</evidence>
<dbReference type="InterPro" id="IPR000571">
    <property type="entry name" value="Znf_CCCH"/>
</dbReference>
<keyword evidence="13" id="KW-1185">Reference proteome</keyword>
<keyword evidence="4 7" id="KW-0479">Metal-binding</keyword>
<dbReference type="PROSITE" id="PS50103">
    <property type="entry name" value="ZF_C3H1"/>
    <property type="match status" value="1"/>
</dbReference>
<dbReference type="InterPro" id="IPR039971">
    <property type="entry name" value="CWC24-like"/>
</dbReference>
<organism evidence="13">
    <name type="scientific">Spathaspora passalidarum (strain NRRL Y-27907 / 11-Y1)</name>
    <dbReference type="NCBI Taxonomy" id="619300"/>
    <lineage>
        <taxon>Eukaryota</taxon>
        <taxon>Fungi</taxon>
        <taxon>Dikarya</taxon>
        <taxon>Ascomycota</taxon>
        <taxon>Saccharomycotina</taxon>
        <taxon>Pichiomycetes</taxon>
        <taxon>Debaryomycetaceae</taxon>
        <taxon>Spathaspora</taxon>
    </lineage>
</organism>
<dbReference type="InParanoid" id="G3AKC1"/>
<feature type="domain" description="C3H1-type" evidence="11">
    <location>
        <begin position="91"/>
        <end position="119"/>
    </location>
</feature>
<dbReference type="Gene3D" id="4.10.1000.10">
    <property type="entry name" value="Zinc finger, CCCH-type"/>
    <property type="match status" value="1"/>
</dbReference>
<dbReference type="Proteomes" id="UP000000709">
    <property type="component" value="Unassembled WGS sequence"/>
</dbReference>
<dbReference type="InterPro" id="IPR036855">
    <property type="entry name" value="Znf_CCCH_sf"/>
</dbReference>
<dbReference type="SMART" id="SM00184">
    <property type="entry name" value="RING"/>
    <property type="match status" value="1"/>
</dbReference>
<feature type="domain" description="RING-type" evidence="10">
    <location>
        <begin position="151"/>
        <end position="190"/>
    </location>
</feature>
<dbReference type="GO" id="GO:0034247">
    <property type="term" value="P:snoRNA splicing"/>
    <property type="evidence" value="ECO:0007669"/>
    <property type="project" value="EnsemblFungi"/>
</dbReference>
<dbReference type="FunCoup" id="G3AKC1">
    <property type="interactions" value="304"/>
</dbReference>
<dbReference type="PROSITE" id="PS50089">
    <property type="entry name" value="ZF_RING_2"/>
    <property type="match status" value="1"/>
</dbReference>
<dbReference type="PANTHER" id="PTHR12930:SF0">
    <property type="entry name" value="RING FINGER PROTEIN 113B"/>
    <property type="match status" value="1"/>
</dbReference>
<dbReference type="GO" id="GO:0003677">
    <property type="term" value="F:DNA binding"/>
    <property type="evidence" value="ECO:0007669"/>
    <property type="project" value="UniProtKB-UniRule"/>
</dbReference>
<dbReference type="OrthoDB" id="25761at2759"/>
<keyword evidence="8" id="KW-0507">mRNA processing</keyword>
<comment type="subcellular location">
    <subcellularLocation>
        <location evidence="8">Nucleus</location>
    </subcellularLocation>
</comment>
<dbReference type="InterPro" id="IPR013083">
    <property type="entry name" value="Znf_RING/FYVE/PHD"/>
</dbReference>
<dbReference type="eggNOG" id="KOG1813">
    <property type="taxonomic scope" value="Eukaryota"/>
</dbReference>
<dbReference type="AlphaFoldDB" id="G3AKC1"/>
<dbReference type="OMA" id="FICKTET"/>
<protein>
    <recommendedName>
        <fullName evidence="3 8">Pre-mRNA-splicing factor CWC24</fullName>
    </recommendedName>
</protein>
<feature type="compositionally biased region" description="Polar residues" evidence="9">
    <location>
        <begin position="48"/>
        <end position="65"/>
    </location>
</feature>
<dbReference type="GeneID" id="18871936"/>
<reference evidence="12 13" key="1">
    <citation type="journal article" date="2011" name="Proc. Natl. Acad. Sci. U.S.A.">
        <title>Comparative genomics of xylose-fermenting fungi for enhanced biofuel production.</title>
        <authorList>
            <person name="Wohlbach D.J."/>
            <person name="Kuo A."/>
            <person name="Sato T.K."/>
            <person name="Potts K.M."/>
            <person name="Salamov A.A."/>
            <person name="LaButti K.M."/>
            <person name="Sun H."/>
            <person name="Clum A."/>
            <person name="Pangilinan J.L."/>
            <person name="Lindquist E.A."/>
            <person name="Lucas S."/>
            <person name="Lapidus A."/>
            <person name="Jin M."/>
            <person name="Gunawan C."/>
            <person name="Balan V."/>
            <person name="Dale B.E."/>
            <person name="Jeffries T.W."/>
            <person name="Zinkel R."/>
            <person name="Barry K.W."/>
            <person name="Grigoriev I.V."/>
            <person name="Gasch A.P."/>
        </authorList>
    </citation>
    <scope>NUCLEOTIDE SEQUENCE [LARGE SCALE GENOMIC DNA]</scope>
    <source>
        <strain evidence="13">NRRL Y-27907 / 11-Y1</strain>
    </source>
</reference>
<keyword evidence="8" id="KW-0508">mRNA splicing</keyword>
<evidence type="ECO:0000256" key="1">
    <source>
        <dbReference type="ARBA" id="ARBA00003777"/>
    </source>
</evidence>
<feature type="zinc finger region" description="C3H1-type" evidence="7">
    <location>
        <begin position="91"/>
        <end position="119"/>
    </location>
</feature>
<dbReference type="HOGENOM" id="CLU_050460_3_0_1"/>
<dbReference type="GO" id="GO:0000349">
    <property type="term" value="P:generation of catalytic spliceosome for first transesterification step"/>
    <property type="evidence" value="ECO:0007669"/>
    <property type="project" value="EnsemblFungi"/>
</dbReference>
<evidence type="ECO:0000256" key="5">
    <source>
        <dbReference type="ARBA" id="ARBA00022771"/>
    </source>
</evidence>
<dbReference type="EMBL" id="GL996501">
    <property type="protein sequence ID" value="EGW33580.1"/>
    <property type="molecule type" value="Genomic_DNA"/>
</dbReference>
<dbReference type="Pfam" id="PF13920">
    <property type="entry name" value="zf-C3HC4_3"/>
    <property type="match status" value="1"/>
</dbReference>
<comment type="subunit">
    <text evidence="8">Associated with the spliceosome.</text>
</comment>
<keyword evidence="8" id="KW-0539">Nucleus</keyword>
<keyword evidence="6 7" id="KW-0862">Zinc</keyword>
<evidence type="ECO:0000313" key="13">
    <source>
        <dbReference type="Proteomes" id="UP000000709"/>
    </source>
</evidence>
<proteinExistence type="inferred from homology"/>
<dbReference type="STRING" id="619300.G3AKC1"/>
<comment type="similarity">
    <text evidence="2 8">Belongs to the CWC24 family.</text>
</comment>
<dbReference type="InterPro" id="IPR001841">
    <property type="entry name" value="Znf_RING"/>
</dbReference>